<dbReference type="PANTHER" id="PTHR30558">
    <property type="entry name" value="EXBD MEMBRANE COMPONENT OF PMF-DRIVEN MACROMOLECULE IMPORT SYSTEM"/>
    <property type="match status" value="1"/>
</dbReference>
<dbReference type="InterPro" id="IPR003400">
    <property type="entry name" value="ExbD"/>
</dbReference>
<evidence type="ECO:0000256" key="3">
    <source>
        <dbReference type="ARBA" id="ARBA00022475"/>
    </source>
</evidence>
<protein>
    <submittedName>
        <fullName evidence="9">Biopolymer transporter ExbD</fullName>
    </submittedName>
</protein>
<sequence length="142" mass="15567">MGVLVRRQTRHTVTRSELNLTSLVDVALALVIGFIVSIPLFFETGIFVSAPGVARADAAEEGSDVKANIYVDNDGRVFLNEAIVSYDNLTELLPRLLERSLERKVVVSSGDMVKYDVVIRVLDIAKQSGAADLALLRRRPAQ</sequence>
<evidence type="ECO:0000256" key="5">
    <source>
        <dbReference type="ARBA" id="ARBA00022989"/>
    </source>
</evidence>
<evidence type="ECO:0000256" key="8">
    <source>
        <dbReference type="SAM" id="Phobius"/>
    </source>
</evidence>
<evidence type="ECO:0000256" key="7">
    <source>
        <dbReference type="RuleBase" id="RU003879"/>
    </source>
</evidence>
<dbReference type="GO" id="GO:0005886">
    <property type="term" value="C:plasma membrane"/>
    <property type="evidence" value="ECO:0007669"/>
    <property type="project" value="UniProtKB-SubCell"/>
</dbReference>
<keyword evidence="5 8" id="KW-1133">Transmembrane helix</keyword>
<dbReference type="GO" id="GO:0015031">
    <property type="term" value="P:protein transport"/>
    <property type="evidence" value="ECO:0007669"/>
    <property type="project" value="UniProtKB-KW"/>
</dbReference>
<dbReference type="GO" id="GO:0022857">
    <property type="term" value="F:transmembrane transporter activity"/>
    <property type="evidence" value="ECO:0007669"/>
    <property type="project" value="InterPro"/>
</dbReference>
<keyword evidence="4 7" id="KW-0812">Transmembrane</keyword>
<dbReference type="AlphaFoldDB" id="A0A7V0T5U8"/>
<dbReference type="Gene3D" id="3.30.420.270">
    <property type="match status" value="1"/>
</dbReference>
<reference evidence="9" key="1">
    <citation type="journal article" date="2020" name="mSystems">
        <title>Genome- and Community-Level Interaction Insights into Carbon Utilization and Element Cycling Functions of Hydrothermarchaeota in Hydrothermal Sediment.</title>
        <authorList>
            <person name="Zhou Z."/>
            <person name="Liu Y."/>
            <person name="Xu W."/>
            <person name="Pan J."/>
            <person name="Luo Z.H."/>
            <person name="Li M."/>
        </authorList>
    </citation>
    <scope>NUCLEOTIDE SEQUENCE [LARGE SCALE GENOMIC DNA]</scope>
    <source>
        <strain evidence="9">SpSt-1182</strain>
    </source>
</reference>
<dbReference type="Proteomes" id="UP000885672">
    <property type="component" value="Unassembled WGS sequence"/>
</dbReference>
<evidence type="ECO:0000256" key="1">
    <source>
        <dbReference type="ARBA" id="ARBA00004162"/>
    </source>
</evidence>
<accession>A0A7V0T5U8</accession>
<name>A0A7V0T5U8_UNCW3</name>
<feature type="transmembrane region" description="Helical" evidence="8">
    <location>
        <begin position="20"/>
        <end position="42"/>
    </location>
</feature>
<evidence type="ECO:0000313" key="9">
    <source>
        <dbReference type="EMBL" id="HDQ99735.1"/>
    </source>
</evidence>
<proteinExistence type="inferred from homology"/>
<comment type="similarity">
    <text evidence="2 7">Belongs to the ExbD/TolR family.</text>
</comment>
<comment type="caution">
    <text evidence="9">The sequence shown here is derived from an EMBL/GenBank/DDBJ whole genome shotgun (WGS) entry which is preliminary data.</text>
</comment>
<keyword evidence="7" id="KW-0653">Protein transport</keyword>
<dbReference type="EMBL" id="DSBX01000207">
    <property type="protein sequence ID" value="HDQ99735.1"/>
    <property type="molecule type" value="Genomic_DNA"/>
</dbReference>
<evidence type="ECO:0000256" key="2">
    <source>
        <dbReference type="ARBA" id="ARBA00005811"/>
    </source>
</evidence>
<organism evidence="9">
    <name type="scientific">candidate division WOR-3 bacterium</name>
    <dbReference type="NCBI Taxonomy" id="2052148"/>
    <lineage>
        <taxon>Bacteria</taxon>
        <taxon>Bacteria division WOR-3</taxon>
    </lineage>
</organism>
<keyword evidence="3" id="KW-1003">Cell membrane</keyword>
<keyword evidence="7" id="KW-0813">Transport</keyword>
<dbReference type="Pfam" id="PF02472">
    <property type="entry name" value="ExbD"/>
    <property type="match status" value="1"/>
</dbReference>
<gene>
    <name evidence="9" type="ORF">ENN51_05580</name>
</gene>
<keyword evidence="6 8" id="KW-0472">Membrane</keyword>
<evidence type="ECO:0000256" key="4">
    <source>
        <dbReference type="ARBA" id="ARBA00022692"/>
    </source>
</evidence>
<dbReference type="PANTHER" id="PTHR30558:SF7">
    <property type="entry name" value="TOL-PAL SYSTEM PROTEIN TOLR"/>
    <property type="match status" value="1"/>
</dbReference>
<evidence type="ECO:0000256" key="6">
    <source>
        <dbReference type="ARBA" id="ARBA00023136"/>
    </source>
</evidence>
<comment type="subcellular location">
    <subcellularLocation>
        <location evidence="1">Cell membrane</location>
        <topology evidence="1">Single-pass membrane protein</topology>
    </subcellularLocation>
    <subcellularLocation>
        <location evidence="7">Cell membrane</location>
        <topology evidence="7">Single-pass type II membrane protein</topology>
    </subcellularLocation>
</comment>